<dbReference type="InterPro" id="IPR037165">
    <property type="entry name" value="AldOxase/xan_DH_Mopterin-bd_sf"/>
</dbReference>
<dbReference type="SMART" id="SM01008">
    <property type="entry name" value="Ald_Xan_dh_C"/>
    <property type="match status" value="1"/>
</dbReference>
<gene>
    <name evidence="4" type="ORF">A4R35_02295</name>
</gene>
<evidence type="ECO:0000256" key="2">
    <source>
        <dbReference type="ARBA" id="ARBA00023002"/>
    </source>
</evidence>
<dbReference type="Gene3D" id="3.30.365.10">
    <property type="entry name" value="Aldehyde oxidase/xanthine dehydrogenase, molybdopterin binding domain"/>
    <property type="match status" value="4"/>
</dbReference>
<keyword evidence="5" id="KW-1185">Reference proteome</keyword>
<keyword evidence="1" id="KW-0500">Molybdenum</keyword>
<dbReference type="AlphaFoldDB" id="A0A328VJA9"/>
<dbReference type="EMBL" id="MCIF01000002">
    <property type="protein sequence ID" value="RAQ94345.1"/>
    <property type="molecule type" value="Genomic_DNA"/>
</dbReference>
<dbReference type="PANTHER" id="PTHR11908">
    <property type="entry name" value="XANTHINE DEHYDROGENASE"/>
    <property type="match status" value="1"/>
</dbReference>
<proteinExistence type="predicted"/>
<accession>A0A328VJA9</accession>
<dbReference type="GO" id="GO:0016491">
    <property type="term" value="F:oxidoreductase activity"/>
    <property type="evidence" value="ECO:0007669"/>
    <property type="project" value="UniProtKB-KW"/>
</dbReference>
<dbReference type="GO" id="GO:0005506">
    <property type="term" value="F:iron ion binding"/>
    <property type="evidence" value="ECO:0007669"/>
    <property type="project" value="InterPro"/>
</dbReference>
<organism evidence="4 5">
    <name type="scientific">Thermogemmatispora tikiterensis</name>
    <dbReference type="NCBI Taxonomy" id="1825093"/>
    <lineage>
        <taxon>Bacteria</taxon>
        <taxon>Bacillati</taxon>
        <taxon>Chloroflexota</taxon>
        <taxon>Ktedonobacteria</taxon>
        <taxon>Thermogemmatisporales</taxon>
        <taxon>Thermogemmatisporaceae</taxon>
        <taxon>Thermogemmatispora</taxon>
    </lineage>
</organism>
<evidence type="ECO:0000256" key="1">
    <source>
        <dbReference type="ARBA" id="ARBA00022505"/>
    </source>
</evidence>
<dbReference type="Proteomes" id="UP000248706">
    <property type="component" value="Unassembled WGS sequence"/>
</dbReference>
<dbReference type="InterPro" id="IPR008274">
    <property type="entry name" value="AldOxase/xan_DH_MoCoBD1"/>
</dbReference>
<dbReference type="OrthoDB" id="135295at2"/>
<feature type="domain" description="Aldehyde oxidase/xanthine dehydrogenase a/b hammerhead" evidence="3">
    <location>
        <begin position="25"/>
        <end position="135"/>
    </location>
</feature>
<dbReference type="InterPro" id="IPR036856">
    <property type="entry name" value="Ald_Oxase/Xan_DH_a/b_sf"/>
</dbReference>
<dbReference type="SUPFAM" id="SSF56003">
    <property type="entry name" value="Molybdenum cofactor-binding domain"/>
    <property type="match status" value="1"/>
</dbReference>
<reference evidence="4 5" key="1">
    <citation type="submission" date="2016-08" db="EMBL/GenBank/DDBJ databases">
        <title>Analysis of Carbohydrate Active Enzymes in Thermogemmatispora T81 Reveals Carbohydrate Degradation Ability.</title>
        <authorList>
            <person name="Tomazini A."/>
            <person name="Lal S."/>
            <person name="Stott M."/>
            <person name="Henrissat B."/>
            <person name="Polikarpov I."/>
            <person name="Sparling R."/>
            <person name="Levin D.B."/>
        </authorList>
    </citation>
    <scope>NUCLEOTIDE SEQUENCE [LARGE SCALE GENOMIC DNA]</scope>
    <source>
        <strain evidence="4 5">T81</strain>
    </source>
</reference>
<dbReference type="Gene3D" id="3.90.1170.50">
    <property type="entry name" value="Aldehyde oxidase/xanthine dehydrogenase, a/b hammerhead"/>
    <property type="match status" value="1"/>
</dbReference>
<evidence type="ECO:0000259" key="3">
    <source>
        <dbReference type="SMART" id="SM01008"/>
    </source>
</evidence>
<keyword evidence="2" id="KW-0560">Oxidoreductase</keyword>
<protein>
    <submittedName>
        <fullName evidence="4">Carbon monoxide dehydrogenase</fullName>
    </submittedName>
</protein>
<comment type="caution">
    <text evidence="4">The sequence shown here is derived from an EMBL/GenBank/DDBJ whole genome shotgun (WGS) entry which is preliminary data.</text>
</comment>
<dbReference type="Pfam" id="PF20256">
    <property type="entry name" value="MoCoBD_2"/>
    <property type="match status" value="1"/>
</dbReference>
<dbReference type="InterPro" id="IPR016208">
    <property type="entry name" value="Ald_Oxase/xanthine_DH-like"/>
</dbReference>
<dbReference type="SUPFAM" id="SSF54665">
    <property type="entry name" value="CO dehydrogenase molybdoprotein N-domain-like"/>
    <property type="match status" value="1"/>
</dbReference>
<evidence type="ECO:0000313" key="4">
    <source>
        <dbReference type="EMBL" id="RAQ94345.1"/>
    </source>
</evidence>
<dbReference type="InterPro" id="IPR046867">
    <property type="entry name" value="AldOxase/xan_DH_MoCoBD2"/>
</dbReference>
<dbReference type="PANTHER" id="PTHR11908:SF132">
    <property type="entry name" value="ALDEHYDE OXIDASE 1-RELATED"/>
    <property type="match status" value="1"/>
</dbReference>
<evidence type="ECO:0000313" key="5">
    <source>
        <dbReference type="Proteomes" id="UP000248706"/>
    </source>
</evidence>
<dbReference type="RefSeq" id="WP_112426169.1">
    <property type="nucleotide sequence ID" value="NZ_MCIF01000002.1"/>
</dbReference>
<sequence>MTTTVSERAWIGKDLKRREDPALLMGTVTYINDFKVAGMLHAAVLRSPYAHARIRAIDTSAARALPGVQAVLTGKEAAEVIGPVPAFCAEPVVEQAIAVEKVRYAGEAVVAVAAESRAIAEDALDLIEIDWEPLPAVTDALSAMQPGAPLVHENLGTNVVYDHVFTFGDVDGDFAQADHVIRRRLRWPRATAAPLEPNGAVCAYDPARGTMEIWSNTNMLNSASWVMSSMLKIPPHKLNFYPMYTGGSFGSKHFLAKVIGIAGALSKVTGRPVKFMEDRLDNLMANDSQGPERIYDAELAVTNDGKFLSLRLQTIDDYGAYFIFAITGNTNMMAQITGPYTIRSVATGIKAVLTNKNQQTVFRGAGSDVGNWVLERLVDAAAEQLGIDRVEIRRRNFIQPDQFPYKIPTGNVYDSGNYPGVLDLALAHFDLDAWRQEQARARQEGRYLGIGLATAQQRSTYSSTEFWFHNPAPATGLNSTPESVRISVGPTGGVTVTMFSPFWGNSPETVVAQVVAEELDIDPRDVNVTYDSTAHALPSAGPGGSRMTVMLAGAVHGAAARLKEKIFKIAAHMLEASVSDLELVGGQVRVKGVPSSSVSLADIGMRAYWFKLDLPPELESGLEGTFTYDHPYTTKPHDDRKDLGVFYPIMGHAAHLVAVEVDIETGAVLFKKYVAVHDVGTVLNPRSLQGQIRGGIAQGIGLALLEEVRYGADGQNLTSTFVDYLLPSASDVPSIEVYHQETPSPFTAYGVKGGGEGGRMVAPPAVTSAIEDALRPFGISIAEMPITPEKIVRWVKEAQSRHSRQTH</sequence>
<dbReference type="InterPro" id="IPR000674">
    <property type="entry name" value="Ald_Oxase/Xan_DH_a/b"/>
</dbReference>
<dbReference type="Pfam" id="PF02738">
    <property type="entry name" value="MoCoBD_1"/>
    <property type="match status" value="1"/>
</dbReference>
<dbReference type="Pfam" id="PF01315">
    <property type="entry name" value="Ald_Xan_dh_C"/>
    <property type="match status" value="1"/>
</dbReference>
<name>A0A328VJA9_9CHLR</name>